<dbReference type="PROSITE" id="PS51186">
    <property type="entry name" value="GNAT"/>
    <property type="match status" value="1"/>
</dbReference>
<dbReference type="GO" id="GO:0016747">
    <property type="term" value="F:acyltransferase activity, transferring groups other than amino-acyl groups"/>
    <property type="evidence" value="ECO:0007669"/>
    <property type="project" value="InterPro"/>
</dbReference>
<keyword evidence="5" id="KW-1185">Reference proteome</keyword>
<keyword evidence="1 4" id="KW-0808">Transferase</keyword>
<evidence type="ECO:0000313" key="4">
    <source>
        <dbReference type="EMBL" id="OYQ19732.1"/>
    </source>
</evidence>
<dbReference type="EMBL" id="NOXS01000030">
    <property type="protein sequence ID" value="OYQ19732.1"/>
    <property type="molecule type" value="Genomic_DNA"/>
</dbReference>
<evidence type="ECO:0000259" key="3">
    <source>
        <dbReference type="PROSITE" id="PS51186"/>
    </source>
</evidence>
<name>A0A255XS37_9PROT</name>
<dbReference type="OrthoDB" id="8453373at2"/>
<evidence type="ECO:0000313" key="5">
    <source>
        <dbReference type="Proteomes" id="UP000216361"/>
    </source>
</evidence>
<dbReference type="RefSeq" id="WP_094408151.1">
    <property type="nucleotide sequence ID" value="NZ_BMJZ01000006.1"/>
</dbReference>
<proteinExistence type="predicted"/>
<dbReference type="Proteomes" id="UP000216361">
    <property type="component" value="Unassembled WGS sequence"/>
</dbReference>
<accession>A0A255XS37</accession>
<evidence type="ECO:0000256" key="2">
    <source>
        <dbReference type="ARBA" id="ARBA00023315"/>
    </source>
</evidence>
<evidence type="ECO:0000256" key="1">
    <source>
        <dbReference type="ARBA" id="ARBA00022679"/>
    </source>
</evidence>
<sequence length="158" mass="17952">MHSFRPVAPTDLTLICQHRETMFREAGWDEMAIGAMAVPFREWLAPRLADDRYFGFIVEDQGRAVGGIGLMILTWPPHPSHPHDDRRGYILNLYIDPAYRRRGLARDLMQQAQSELTRRGLAYAVLHATSNGRKLYEKIGWAATSEMALPLVFDGMPA</sequence>
<comment type="caution">
    <text evidence="4">The sequence shown here is derived from an EMBL/GenBank/DDBJ whole genome shotgun (WGS) entry which is preliminary data.</text>
</comment>
<dbReference type="CDD" id="cd04301">
    <property type="entry name" value="NAT_SF"/>
    <property type="match status" value="1"/>
</dbReference>
<dbReference type="InterPro" id="IPR016181">
    <property type="entry name" value="Acyl_CoA_acyltransferase"/>
</dbReference>
<dbReference type="AlphaFoldDB" id="A0A255XS37"/>
<organism evidence="4 5">
    <name type="scientific">Elstera cyanobacteriorum</name>
    <dbReference type="NCBI Taxonomy" id="2022747"/>
    <lineage>
        <taxon>Bacteria</taxon>
        <taxon>Pseudomonadati</taxon>
        <taxon>Pseudomonadota</taxon>
        <taxon>Alphaproteobacteria</taxon>
        <taxon>Rhodospirillales</taxon>
        <taxon>Rhodospirillaceae</taxon>
        <taxon>Elstera</taxon>
    </lineage>
</organism>
<gene>
    <name evidence="4" type="ORF">CHR90_06315</name>
</gene>
<dbReference type="Gene3D" id="3.40.630.30">
    <property type="match status" value="1"/>
</dbReference>
<reference evidence="4 5" key="1">
    <citation type="submission" date="2017-07" db="EMBL/GenBank/DDBJ databases">
        <title>Elstera cyanobacteriorum sp. nov., a novel bacterium isolated from cyanobacterial aggregates in a eutrophic lake.</title>
        <authorList>
            <person name="Cai H."/>
        </authorList>
    </citation>
    <scope>NUCLEOTIDE SEQUENCE [LARGE SCALE GENOMIC DNA]</scope>
    <source>
        <strain evidence="4 5">TH019</strain>
    </source>
</reference>
<protein>
    <submittedName>
        <fullName evidence="4">GNAT family N-acetyltransferase</fullName>
    </submittedName>
</protein>
<dbReference type="InterPro" id="IPR000182">
    <property type="entry name" value="GNAT_dom"/>
</dbReference>
<dbReference type="SUPFAM" id="SSF55729">
    <property type="entry name" value="Acyl-CoA N-acyltransferases (Nat)"/>
    <property type="match status" value="1"/>
</dbReference>
<feature type="domain" description="N-acetyltransferase" evidence="3">
    <location>
        <begin position="2"/>
        <end position="158"/>
    </location>
</feature>
<dbReference type="Pfam" id="PF00583">
    <property type="entry name" value="Acetyltransf_1"/>
    <property type="match status" value="1"/>
</dbReference>
<keyword evidence="2" id="KW-0012">Acyltransferase</keyword>
<dbReference type="InterPro" id="IPR050832">
    <property type="entry name" value="Bact_Acetyltransf"/>
</dbReference>
<dbReference type="PANTHER" id="PTHR43877">
    <property type="entry name" value="AMINOALKYLPHOSPHONATE N-ACETYLTRANSFERASE-RELATED-RELATED"/>
    <property type="match status" value="1"/>
</dbReference>